<reference evidence="5 6" key="1">
    <citation type="journal article" date="2024" name="Proc. Natl. Acad. Sci. U.S.A.">
        <title>The genetic regulatory architecture and epigenomic basis for age-related changes in rattlesnake venom.</title>
        <authorList>
            <person name="Hogan M.P."/>
            <person name="Holding M.L."/>
            <person name="Nystrom G.S."/>
            <person name="Colston T.J."/>
            <person name="Bartlett D.A."/>
            <person name="Mason A.J."/>
            <person name="Ellsworth S.A."/>
            <person name="Rautsaw R.M."/>
            <person name="Lawrence K.C."/>
            <person name="Strickland J.L."/>
            <person name="He B."/>
            <person name="Fraser P."/>
            <person name="Margres M.J."/>
            <person name="Gilbert D.M."/>
            <person name="Gibbs H.L."/>
            <person name="Parkinson C.L."/>
            <person name="Rokyta D.R."/>
        </authorList>
    </citation>
    <scope>NUCLEOTIDE SEQUENCE [LARGE SCALE GENOMIC DNA]</scope>
    <source>
        <strain evidence="5">DRR0105</strain>
    </source>
</reference>
<evidence type="ECO:0000256" key="3">
    <source>
        <dbReference type="SAM" id="Coils"/>
    </source>
</evidence>
<accession>A0AAW1C4X7</accession>
<protein>
    <submittedName>
        <fullName evidence="5">Leucine-rich repeat-containing protein 9-like</fullName>
    </submittedName>
</protein>
<feature type="region of interest" description="Disordered" evidence="4">
    <location>
        <begin position="564"/>
        <end position="595"/>
    </location>
</feature>
<feature type="compositionally biased region" description="Polar residues" evidence="4">
    <location>
        <begin position="575"/>
        <end position="587"/>
    </location>
</feature>
<proteinExistence type="predicted"/>
<sequence>MIQSDSQNQIASDEIIKELCTSNGLAYERLEQEGPSTQNLEMFFSGYPRIVGLSHFPSLTKLTLVRQHIQWISDLENCPFLKELWIAECCLTKIAGLEKCVILQKLYLYCNMISIIENLEMLQKLEILWLNGNQIKEIQGLTSLKRLKELNLADNNISKIGNRLDPSESIEKLNLSGNRICSFKEITNLARLPCLTDLCLSDPQYEANPVCHLCNYATHVLYHIPLLQRLDTYDVSSTQIKELAETTVMKKVMYYNMRIKSVHRQLNEELEKLNERKNKLQKLPEDRLKHFSCYVKHLERELMELQASGRIQASKVSSSWNFEYEKSDGDVESPDETSEESSLEQLFLLKLDALKRRINFWNKKLQEIETIYQVEVKKKKKTSNLAVQFLLTELESCSNGSKFNSCYELILSRFCAWDFKAYGITALKVNRVIRVYNRILRLNFEEKLQNFLDKEELNESINFKKILEYLFYVSPPEIPLKKKQLIQLMEEGFQEAKTENGVLLLSNSLNICEHPRIENLQKQSRSKGDFEESIRYGKLIIAKVFLGHSAGAFDSDPVTPASYPGIDSVYKPRRSSQNSPHTSNNRTVEPDKAKSSETCSSVEYKNCDCSLRQCEWFVFDHELVLPEYVIEFEYVTQVKVEALFSSPSNVIGEDGRRNSAGFVFSRDLQHDDEVLSMEPVIKPKPKIICLDEKTVMAISKANIYSQIVVLNLHGNRLTKLRDISRLTGLRKLIISFNEFTCLDEVYHLPNLEYFDASHNHVITLEGIRGLNKLKYLDLSWNQLKKSAEEIGVLRKHTPMLLSLDIRHNQWHKPASMRLSVIGQLRALRHLDGILITGEEAAAAIQYIADSKITEMSLIEYSWTDQEKLHVLSILPYAKILSQISNNKVDVFQNNWHSSITVLDLDSQHLCKISGLEQLENLRWASFSNNNLTKIEGLDRCLNLEELTLDGNCIVNLEGISKLSKLMRLSANNNHLTSLERNVFDNLSHLHYLSLENNRITSLGGLQKAYALIELYISNNYVSSNQEIYQLKGLNSLAILDFYGNLIVWKQENYRLFVIFHIPSLKALDGIAVEATEVENAKDQFGGKLNADMVAERLGHSNFSKMQELNWTASMIRMVDLVPADQFKNITSVNLQNNNLTSFSGLIFLPNVKVLCLNYNHIESILPRQKPTNHLTNRQLLHQKVMSSGYGQQGASKSNRDAGVSESLPPIMESLEVLHLGYNGITNLVLLQISRLKNLKFLFLQGNEISHIEGLEGLQILQELVLDHNKIKIIGENCFAKQSSLLALHLEENRLRELNNLLPLVKLQKLFLGLNRIQDLVELEKLEYLPCIKELSIYGNPVSRKICHRPLLIFRLPNLQVLDGITVSPEERARAEFHLLEQQVLPSANSPIECGFPGLLSSFSKACPLKIANMSLPGTITHAYVTDFGFPYTIDEVNGSEANKSRKPKNTAPGLCSSRSIHAELAMRQAKKSPCFPSLGLPIQDNLKPLSTETPGTRLGGGSEGQKWVDRVKSGGSLCRAECDEEVL</sequence>
<dbReference type="SUPFAM" id="SSF52058">
    <property type="entry name" value="L domain-like"/>
    <property type="match status" value="1"/>
</dbReference>
<name>A0AAW1C4X7_CROAD</name>
<evidence type="ECO:0000256" key="4">
    <source>
        <dbReference type="SAM" id="MobiDB-lite"/>
    </source>
</evidence>
<dbReference type="Pfam" id="PF14580">
    <property type="entry name" value="LRR_9"/>
    <property type="match status" value="3"/>
</dbReference>
<dbReference type="InterPro" id="IPR003591">
    <property type="entry name" value="Leu-rich_rpt_typical-subtyp"/>
</dbReference>
<evidence type="ECO:0000313" key="6">
    <source>
        <dbReference type="Proteomes" id="UP001474421"/>
    </source>
</evidence>
<dbReference type="InterPro" id="IPR050836">
    <property type="entry name" value="SDS22/Internalin_LRR"/>
</dbReference>
<evidence type="ECO:0000313" key="5">
    <source>
        <dbReference type="EMBL" id="KAK9409345.1"/>
    </source>
</evidence>
<keyword evidence="6" id="KW-1185">Reference proteome</keyword>
<dbReference type="Proteomes" id="UP001474421">
    <property type="component" value="Unassembled WGS sequence"/>
</dbReference>
<dbReference type="SMART" id="SM00369">
    <property type="entry name" value="LRR_TYP"/>
    <property type="match status" value="12"/>
</dbReference>
<dbReference type="SUPFAM" id="SSF52075">
    <property type="entry name" value="Outer arm dynein light chain 1"/>
    <property type="match status" value="1"/>
</dbReference>
<feature type="coiled-coil region" evidence="3">
    <location>
        <begin position="256"/>
        <end position="283"/>
    </location>
</feature>
<evidence type="ECO:0000256" key="2">
    <source>
        <dbReference type="ARBA" id="ARBA00022737"/>
    </source>
</evidence>
<keyword evidence="3" id="KW-0175">Coiled coil</keyword>
<dbReference type="Pfam" id="PF13855">
    <property type="entry name" value="LRR_8"/>
    <property type="match status" value="1"/>
</dbReference>
<evidence type="ECO:0000256" key="1">
    <source>
        <dbReference type="ARBA" id="ARBA00022614"/>
    </source>
</evidence>
<dbReference type="PANTHER" id="PTHR46652">
    <property type="entry name" value="LEUCINE-RICH REPEAT AND IQ DOMAIN-CONTAINING PROTEIN 1-RELATED"/>
    <property type="match status" value="1"/>
</dbReference>
<dbReference type="Gene3D" id="3.90.228.10">
    <property type="match status" value="1"/>
</dbReference>
<keyword evidence="2" id="KW-0677">Repeat</keyword>
<keyword evidence="1" id="KW-0433">Leucine-rich repeat</keyword>
<dbReference type="PROSITE" id="PS51450">
    <property type="entry name" value="LRR"/>
    <property type="match status" value="12"/>
</dbReference>
<dbReference type="SMART" id="SM00364">
    <property type="entry name" value="LRR_BAC"/>
    <property type="match status" value="8"/>
</dbReference>
<dbReference type="Gene3D" id="3.80.10.10">
    <property type="entry name" value="Ribonuclease Inhibitor"/>
    <property type="match status" value="7"/>
</dbReference>
<organism evidence="5 6">
    <name type="scientific">Crotalus adamanteus</name>
    <name type="common">Eastern diamondback rattlesnake</name>
    <dbReference type="NCBI Taxonomy" id="8729"/>
    <lineage>
        <taxon>Eukaryota</taxon>
        <taxon>Metazoa</taxon>
        <taxon>Chordata</taxon>
        <taxon>Craniata</taxon>
        <taxon>Vertebrata</taxon>
        <taxon>Euteleostomi</taxon>
        <taxon>Lepidosauria</taxon>
        <taxon>Squamata</taxon>
        <taxon>Bifurcata</taxon>
        <taxon>Unidentata</taxon>
        <taxon>Episquamata</taxon>
        <taxon>Toxicofera</taxon>
        <taxon>Serpentes</taxon>
        <taxon>Colubroidea</taxon>
        <taxon>Viperidae</taxon>
        <taxon>Crotalinae</taxon>
        <taxon>Crotalus</taxon>
    </lineage>
</organism>
<dbReference type="InterPro" id="IPR001611">
    <property type="entry name" value="Leu-rich_rpt"/>
</dbReference>
<dbReference type="SMART" id="SM00365">
    <property type="entry name" value="LRR_SD22"/>
    <property type="match status" value="16"/>
</dbReference>
<dbReference type="PANTHER" id="PTHR46652:SF3">
    <property type="entry name" value="LEUCINE-RICH REPEAT-CONTAINING PROTEIN 9"/>
    <property type="match status" value="1"/>
</dbReference>
<dbReference type="InterPro" id="IPR032675">
    <property type="entry name" value="LRR_dom_sf"/>
</dbReference>
<feature type="region of interest" description="Disordered" evidence="4">
    <location>
        <begin position="1485"/>
        <end position="1507"/>
    </location>
</feature>
<comment type="caution">
    <text evidence="5">The sequence shown here is derived from an EMBL/GenBank/DDBJ whole genome shotgun (WGS) entry which is preliminary data.</text>
</comment>
<dbReference type="EMBL" id="JAOTOJ010000001">
    <property type="protein sequence ID" value="KAK9409345.1"/>
    <property type="molecule type" value="Genomic_DNA"/>
</dbReference>
<gene>
    <name evidence="5" type="ORF">NXF25_000520</name>
</gene>